<dbReference type="PROSITE" id="PS50082">
    <property type="entry name" value="WD_REPEATS_2"/>
    <property type="match status" value="1"/>
</dbReference>
<evidence type="ECO:0000256" key="1">
    <source>
        <dbReference type="ARBA" id="ARBA00022574"/>
    </source>
</evidence>
<dbReference type="AlphaFoldDB" id="A0A9C7PPW8"/>
<dbReference type="InterPro" id="IPR015943">
    <property type="entry name" value="WD40/YVTN_repeat-like_dom_sf"/>
</dbReference>
<feature type="repeat" description="WD" evidence="3">
    <location>
        <begin position="263"/>
        <end position="296"/>
    </location>
</feature>
<organism evidence="4 5">
    <name type="scientific">Galdieria partita</name>
    <dbReference type="NCBI Taxonomy" id="83374"/>
    <lineage>
        <taxon>Eukaryota</taxon>
        <taxon>Rhodophyta</taxon>
        <taxon>Bangiophyceae</taxon>
        <taxon>Galdieriales</taxon>
        <taxon>Galdieriaceae</taxon>
        <taxon>Galdieria</taxon>
    </lineage>
</organism>
<dbReference type="PANTHER" id="PTHR19855">
    <property type="entry name" value="WD40 REPEAT PROTEIN 12, 37"/>
    <property type="match status" value="1"/>
</dbReference>
<name>A0A9C7PPW8_9RHOD</name>
<dbReference type="InterPro" id="IPR001680">
    <property type="entry name" value="WD40_rpt"/>
</dbReference>
<evidence type="ECO:0000256" key="2">
    <source>
        <dbReference type="ARBA" id="ARBA00022737"/>
    </source>
</evidence>
<dbReference type="InterPro" id="IPR036322">
    <property type="entry name" value="WD40_repeat_dom_sf"/>
</dbReference>
<keyword evidence="2" id="KW-0677">Repeat</keyword>
<evidence type="ECO:0000256" key="3">
    <source>
        <dbReference type="PROSITE-ProRule" id="PRU00221"/>
    </source>
</evidence>
<dbReference type="Pfam" id="PF00400">
    <property type="entry name" value="WD40"/>
    <property type="match status" value="2"/>
</dbReference>
<dbReference type="PROSITE" id="PS00678">
    <property type="entry name" value="WD_REPEATS_1"/>
    <property type="match status" value="1"/>
</dbReference>
<dbReference type="OrthoDB" id="10251381at2759"/>
<sequence>MEVAPTTEELRSIRLVFEPKHSATFESLNNLELFVPDTFGRKSLRKAIGQLAKECPVDCLDFAIEGILLRTTLGKFCDKYGKSRENVLEVMCFQPEAEPKEVSSRTQSRWLSCLYCLHVSDSTKIVAGDADGFLTCWNWSDSQISTAWERPACKDSKQSTVVGVDWLPSQRKLIVCLQAGYLVFGNLEDSENSSVRLNEPNGTKKNSIESVLFLRTSDDTYDSVLLGTFEGSILKIPKDELELYTYDGRPKKELRNLNTEETLLGHSQRVSSVISLDICFLLSSSWDGTLKIWDLNKCCMISSVNVGRPINSLTTSSNQDYFVAGNMDGSFTLLDSRQEKPALRKKFAHSSATTSVACSSLKNHLFCTVGRDNKMKLWDSRALSTPFYERVGERKQEHSYFTCLSWDNERDLLLAGKNDGGLSCLLFEDGRMVLS</sequence>
<reference evidence="4" key="1">
    <citation type="journal article" date="2022" name="Proc. Natl. Acad. Sci. U.S.A.">
        <title>Life cycle and functional genomics of the unicellular red alga Galdieria for elucidating algal and plant evolution and industrial use.</title>
        <authorList>
            <person name="Hirooka S."/>
            <person name="Itabashi T."/>
            <person name="Ichinose T.M."/>
            <person name="Onuma R."/>
            <person name="Fujiwara T."/>
            <person name="Yamashita S."/>
            <person name="Jong L.W."/>
            <person name="Tomita R."/>
            <person name="Iwane A.H."/>
            <person name="Miyagishima S.Y."/>
        </authorList>
    </citation>
    <scope>NUCLEOTIDE SEQUENCE</scope>
    <source>
        <strain evidence="4">NBRC 102759</strain>
    </source>
</reference>
<gene>
    <name evidence="4" type="ORF">GpartN1_g61.t1</name>
</gene>
<dbReference type="InterPro" id="IPR019775">
    <property type="entry name" value="WD40_repeat_CS"/>
</dbReference>
<proteinExistence type="predicted"/>
<comment type="caution">
    <text evidence="4">The sequence shown here is derived from an EMBL/GenBank/DDBJ whole genome shotgun (WGS) entry which is preliminary data.</text>
</comment>
<keyword evidence="5" id="KW-1185">Reference proteome</keyword>
<reference evidence="4" key="2">
    <citation type="submission" date="2022-01" db="EMBL/GenBank/DDBJ databases">
        <authorList>
            <person name="Hirooka S."/>
            <person name="Miyagishima S.Y."/>
        </authorList>
    </citation>
    <scope>NUCLEOTIDE SEQUENCE</scope>
    <source>
        <strain evidence="4">NBRC 102759</strain>
    </source>
</reference>
<evidence type="ECO:0000313" key="4">
    <source>
        <dbReference type="EMBL" id="GJQ08270.1"/>
    </source>
</evidence>
<protein>
    <submittedName>
        <fullName evidence="4">Uncharacterized protein</fullName>
    </submittedName>
</protein>
<dbReference type="Proteomes" id="UP001061958">
    <property type="component" value="Unassembled WGS sequence"/>
</dbReference>
<dbReference type="SUPFAM" id="SSF50978">
    <property type="entry name" value="WD40 repeat-like"/>
    <property type="match status" value="1"/>
</dbReference>
<dbReference type="Gene3D" id="2.130.10.10">
    <property type="entry name" value="YVTN repeat-like/Quinoprotein amine dehydrogenase"/>
    <property type="match status" value="2"/>
</dbReference>
<dbReference type="PANTHER" id="PTHR19855:SF11">
    <property type="entry name" value="RIBOSOME BIOGENESIS PROTEIN WDR12"/>
    <property type="match status" value="1"/>
</dbReference>
<evidence type="ECO:0000313" key="5">
    <source>
        <dbReference type="Proteomes" id="UP001061958"/>
    </source>
</evidence>
<accession>A0A9C7PPW8</accession>
<dbReference type="EMBL" id="BQMJ01000001">
    <property type="protein sequence ID" value="GJQ08270.1"/>
    <property type="molecule type" value="Genomic_DNA"/>
</dbReference>
<keyword evidence="1 3" id="KW-0853">WD repeat</keyword>
<dbReference type="SMART" id="SM00320">
    <property type="entry name" value="WD40"/>
    <property type="match status" value="4"/>
</dbReference>